<gene>
    <name evidence="7" type="ORF">J0S82_012861</name>
</gene>
<evidence type="ECO:0000313" key="8">
    <source>
        <dbReference type="Proteomes" id="UP000700334"/>
    </source>
</evidence>
<keyword evidence="8" id="KW-1185">Reference proteome</keyword>
<feature type="region of interest" description="Disordered" evidence="5">
    <location>
        <begin position="1"/>
        <end position="113"/>
    </location>
</feature>
<dbReference type="AlphaFoldDB" id="A0A8J6DPF6"/>
<feature type="compositionally biased region" description="Basic residues" evidence="5">
    <location>
        <begin position="25"/>
        <end position="34"/>
    </location>
</feature>
<dbReference type="InterPro" id="IPR029071">
    <property type="entry name" value="Ubiquitin-like_domsf"/>
</dbReference>
<dbReference type="InterPro" id="IPR052324">
    <property type="entry name" value="NFATC2-Int_DNA_Repair"/>
</dbReference>
<dbReference type="InterPro" id="IPR022617">
    <property type="entry name" value="Rad60/SUMO-like_dom"/>
</dbReference>
<proteinExistence type="predicted"/>
<dbReference type="Gene3D" id="3.10.20.90">
    <property type="entry name" value="Phosphatidylinositol 3-kinase Catalytic Subunit, Chain A, domain 1"/>
    <property type="match status" value="2"/>
</dbReference>
<dbReference type="SUPFAM" id="SSF54236">
    <property type="entry name" value="Ubiquitin-like"/>
    <property type="match status" value="2"/>
</dbReference>
<sequence length="381" mass="42139">MAEPLRKRGRRPRGGGAGRGARGARGGRGRRPRTQRSPARRTLDSVLVDLVSDSDEEIVEVETARGAADPVEVPLPEPPAPAAARDDSDSDSEGADARPDEAPRAPVRRRRRLLLDPGEAPVVPVYSGKDPPLLEYPWKKQLRKKDEEEKETMLLFQDSSPLPTPLSRTKSRKHTRALQKLREVNKRLQDLRSCLSPKQRRGQDLVSQEDEVVLVEGPVLPENPRLFPLKIRCRTDVVRLPVRMSEPLQSVVDHMAAHLGVSPSRILLLFGETELSPTATPRTLKLGVADIIDCVVLASSPEATETSQLLQLRVQGKEKHQMLEVSLSPDSPLKTLMCRYEEAMGLSGHTLSFFFDGTKLTGKELPADLGMESGDLIEVWG</sequence>
<evidence type="ECO:0000256" key="2">
    <source>
        <dbReference type="ARBA" id="ARBA00023242"/>
    </source>
</evidence>
<accession>A0A8J6DPF6</accession>
<keyword evidence="2" id="KW-0539">Nucleus</keyword>
<evidence type="ECO:0000256" key="5">
    <source>
        <dbReference type="SAM" id="MobiDB-lite"/>
    </source>
</evidence>
<dbReference type="CDD" id="cd17078">
    <property type="entry name" value="Ubl_SLD1_NFATC2ip"/>
    <property type="match status" value="1"/>
</dbReference>
<name>A0A8J6DPF6_GALPY</name>
<comment type="subcellular location">
    <subcellularLocation>
        <location evidence="1">Nucleus</location>
    </subcellularLocation>
</comment>
<dbReference type="CDD" id="cd17079">
    <property type="entry name" value="Ubl_SLD2_NFATC2ip"/>
    <property type="match status" value="1"/>
</dbReference>
<reference evidence="7" key="1">
    <citation type="journal article" date="2021" name="Evol. Appl.">
        <title>The genome of the Pyrenean desman and the effects of bottlenecks and inbreeding on the genomic landscape of an endangered species.</title>
        <authorList>
            <person name="Escoda L."/>
            <person name="Castresana J."/>
        </authorList>
    </citation>
    <scope>NUCLEOTIDE SEQUENCE</scope>
    <source>
        <strain evidence="7">IBE-C5619</strain>
    </source>
</reference>
<feature type="domain" description="Ubiquitin-like" evidence="6">
    <location>
        <begin position="310"/>
        <end position="379"/>
    </location>
</feature>
<dbReference type="Proteomes" id="UP000700334">
    <property type="component" value="Unassembled WGS sequence"/>
</dbReference>
<evidence type="ECO:0000256" key="3">
    <source>
        <dbReference type="ARBA" id="ARBA00039921"/>
    </source>
</evidence>
<dbReference type="PANTHER" id="PTHR47187">
    <property type="entry name" value="NFATC2-INTERACTING PROTEIN"/>
    <property type="match status" value="1"/>
</dbReference>
<feature type="compositionally biased region" description="Gly residues" evidence="5">
    <location>
        <begin position="14"/>
        <end position="24"/>
    </location>
</feature>
<dbReference type="Pfam" id="PF11976">
    <property type="entry name" value="Rad60-SLD"/>
    <property type="match status" value="1"/>
</dbReference>
<evidence type="ECO:0000259" key="6">
    <source>
        <dbReference type="PROSITE" id="PS50053"/>
    </source>
</evidence>
<dbReference type="OrthoDB" id="442921at2759"/>
<evidence type="ECO:0000256" key="1">
    <source>
        <dbReference type="ARBA" id="ARBA00004123"/>
    </source>
</evidence>
<dbReference type="GO" id="GO:0045944">
    <property type="term" value="P:positive regulation of transcription by RNA polymerase II"/>
    <property type="evidence" value="ECO:0007669"/>
    <property type="project" value="TreeGrafter"/>
</dbReference>
<comment type="caution">
    <text evidence="7">The sequence shown here is derived from an EMBL/GenBank/DDBJ whole genome shotgun (WGS) entry which is preliminary data.</text>
</comment>
<dbReference type="InterPro" id="IPR000626">
    <property type="entry name" value="Ubiquitin-like_dom"/>
</dbReference>
<dbReference type="SMART" id="SM00213">
    <property type="entry name" value="UBQ"/>
    <property type="match status" value="1"/>
</dbReference>
<dbReference type="PROSITE" id="PS50053">
    <property type="entry name" value="UBIQUITIN_2"/>
    <property type="match status" value="1"/>
</dbReference>
<evidence type="ECO:0000256" key="4">
    <source>
        <dbReference type="ARBA" id="ARBA00042764"/>
    </source>
</evidence>
<evidence type="ECO:0000313" key="7">
    <source>
        <dbReference type="EMBL" id="KAG8513548.1"/>
    </source>
</evidence>
<protein>
    <recommendedName>
        <fullName evidence="3">NFATC2-interacting protein</fullName>
    </recommendedName>
    <alternativeName>
        <fullName evidence="4">Nuclear factor of activated T-cells, cytoplasmic 2-interacting protein</fullName>
    </alternativeName>
</protein>
<organism evidence="7 8">
    <name type="scientific">Galemys pyrenaicus</name>
    <name type="common">Iberian desman</name>
    <name type="synonym">Pyrenean desman</name>
    <dbReference type="NCBI Taxonomy" id="202257"/>
    <lineage>
        <taxon>Eukaryota</taxon>
        <taxon>Metazoa</taxon>
        <taxon>Chordata</taxon>
        <taxon>Craniata</taxon>
        <taxon>Vertebrata</taxon>
        <taxon>Euteleostomi</taxon>
        <taxon>Mammalia</taxon>
        <taxon>Eutheria</taxon>
        <taxon>Laurasiatheria</taxon>
        <taxon>Eulipotyphla</taxon>
        <taxon>Talpidae</taxon>
        <taxon>Galemys</taxon>
    </lineage>
</organism>
<dbReference type="PANTHER" id="PTHR47187:SF1">
    <property type="entry name" value="NFATC2-INTERACTING PROTEIN"/>
    <property type="match status" value="1"/>
</dbReference>
<dbReference type="EMBL" id="JAGFMF010011768">
    <property type="protein sequence ID" value="KAG8513548.1"/>
    <property type="molecule type" value="Genomic_DNA"/>
</dbReference>
<dbReference type="GO" id="GO:0005634">
    <property type="term" value="C:nucleus"/>
    <property type="evidence" value="ECO:0007669"/>
    <property type="project" value="UniProtKB-SubCell"/>
</dbReference>